<protein>
    <submittedName>
        <fullName evidence="1">Uncharacterized protein</fullName>
    </submittedName>
</protein>
<evidence type="ECO:0000313" key="2">
    <source>
        <dbReference type="Proteomes" id="UP000327388"/>
    </source>
</evidence>
<sequence>MGLRPEIMLLFSVFLKTPETLINVQIRPVFKLISVCKSDSNFQKCVFKKCCLEITALPITALY</sequence>
<name>A0A5J6T9S8_9CAUD</name>
<evidence type="ECO:0000313" key="1">
    <source>
        <dbReference type="EMBL" id="QFG07706.1"/>
    </source>
</evidence>
<keyword evidence="2" id="KW-1185">Reference proteome</keyword>
<dbReference type="RefSeq" id="YP_009848179.1">
    <property type="nucleotide sequence ID" value="NC_048781.1"/>
</dbReference>
<reference evidence="1 2" key="1">
    <citation type="submission" date="2019-05" db="EMBL/GenBank/DDBJ databases">
        <title>Whole genome sequence analysis of broad host range Salmonella enterica bacteriophages.</title>
        <authorList>
            <person name="Bhandare S.G."/>
            <person name="Colavecchio A."/>
            <person name="Emond-Rheault J.-G."/>
            <person name="Hamel J."/>
            <person name="Kukavica-Ibrulj I."/>
            <person name="Boyle B."/>
            <person name="Levesque R.C."/>
            <person name="Goodridge L."/>
        </authorList>
    </citation>
    <scope>NUCLEOTIDE SEQUENCE [LARGE SCALE GENOMIC DNA]</scope>
</reference>
<proteinExistence type="predicted"/>
<dbReference type="KEGG" id="vg:55618597"/>
<organism evidence="1 2">
    <name type="scientific">Salmonella phage vB_SenS_SB13</name>
    <dbReference type="NCBI Taxonomy" id="2591135"/>
    <lineage>
        <taxon>Viruses</taxon>
        <taxon>Duplodnaviria</taxon>
        <taxon>Heunggongvirae</taxon>
        <taxon>Uroviricota</taxon>
        <taxon>Caudoviricetes</taxon>
        <taxon>Demerecviridae</taxon>
        <taxon>Markadamsvirinae</taxon>
        <taxon>Epseptimavirus</taxon>
        <taxon>Epseptimavirus SB13</taxon>
    </lineage>
</organism>
<dbReference type="Proteomes" id="UP000327388">
    <property type="component" value="Segment"/>
</dbReference>
<dbReference type="GeneID" id="55618597"/>
<accession>A0A5J6T9S8</accession>
<dbReference type="EMBL" id="MK947459">
    <property type="protein sequence ID" value="QFG07706.1"/>
    <property type="molecule type" value="Genomic_DNA"/>
</dbReference>